<dbReference type="InterPro" id="IPR012338">
    <property type="entry name" value="Beta-lactam/transpept-like"/>
</dbReference>
<evidence type="ECO:0008006" key="8">
    <source>
        <dbReference type="Google" id="ProtNLM"/>
    </source>
</evidence>
<evidence type="ECO:0000313" key="7">
    <source>
        <dbReference type="Proteomes" id="UP000231602"/>
    </source>
</evidence>
<dbReference type="PANTHER" id="PTHR30627:SF1">
    <property type="entry name" value="PEPTIDOGLYCAN D,D-TRANSPEPTIDASE FTSI"/>
    <property type="match status" value="1"/>
</dbReference>
<feature type="domain" description="Penicillin-binding protein transpeptidase" evidence="4">
    <location>
        <begin position="244"/>
        <end position="534"/>
    </location>
</feature>
<dbReference type="SUPFAM" id="SSF56519">
    <property type="entry name" value="Penicillin binding protein dimerisation domain"/>
    <property type="match status" value="1"/>
</dbReference>
<sequence length="552" mass="60808">MKRLIKKFFSGWRIIAVIFTFALAYFGLIFNLYNVQFNKRAIYKSQAESQQKATGVLDPMRGEIFFTDKNNNSTAVALNKEFPYIFAVPEEIKNPKGVAITIGKILNLSADELEKKFNKPNDSFELILLKATQEQVGEVKDLNIKGIYIKNQISRFYPFETLASHLIGFVGLNNEKSLDTLTNAEGKYGVESFFNDILFGVAGKLTGSKVIDGENIQLTIDRNIQAQSEQILKKLVIDKGAAGGSIIVQDPKSGKILTMASYPDFNPNDYSKYDIKNFLNPVVQAVYEPGSVFKIITMSAGIDSGKITPDTSYVDTGYAIINGRRIENWDHKAHGRLTMTDVIKQSINTGTIFAEKQTGHEIFKSYLKNFGLDVLTGIKLPGEVRGNLSNLNNGREVNYATASYGQGVAVTPIEMINAASAIANGGVLMKPILLADDKPEVVRRVISEDTARKVTQMMVSAVIANKIANVPNYNVAGKTGTAFIPDFGRNGYTDQVISTYIGYAPAFDPKFIALIKLERAKDAPLAGTTVVPAFRELAGYILNYYNVAPDKI</sequence>
<dbReference type="GO" id="GO:0071555">
    <property type="term" value="P:cell wall organization"/>
    <property type="evidence" value="ECO:0007669"/>
    <property type="project" value="TreeGrafter"/>
</dbReference>
<dbReference type="Proteomes" id="UP000231602">
    <property type="component" value="Unassembled WGS sequence"/>
</dbReference>
<evidence type="ECO:0000256" key="2">
    <source>
        <dbReference type="ARBA" id="ARBA00023136"/>
    </source>
</evidence>
<dbReference type="Pfam" id="PF03717">
    <property type="entry name" value="PBP_dimer"/>
    <property type="match status" value="1"/>
</dbReference>
<evidence type="ECO:0000313" key="6">
    <source>
        <dbReference type="EMBL" id="PIR44320.1"/>
    </source>
</evidence>
<proteinExistence type="predicted"/>
<dbReference type="EMBL" id="PCXV01000010">
    <property type="protein sequence ID" value="PIR44320.1"/>
    <property type="molecule type" value="Genomic_DNA"/>
</dbReference>
<dbReference type="Pfam" id="PF00905">
    <property type="entry name" value="Transpeptidase"/>
    <property type="match status" value="1"/>
</dbReference>
<dbReference type="GO" id="GO:0008658">
    <property type="term" value="F:penicillin binding"/>
    <property type="evidence" value="ECO:0007669"/>
    <property type="project" value="InterPro"/>
</dbReference>
<comment type="caution">
    <text evidence="6">The sequence shown here is derived from an EMBL/GenBank/DDBJ whole genome shotgun (WGS) entry which is preliminary data.</text>
</comment>
<feature type="transmembrane region" description="Helical" evidence="3">
    <location>
        <begin position="12"/>
        <end position="33"/>
    </location>
</feature>
<dbReference type="Gene3D" id="3.40.710.10">
    <property type="entry name" value="DD-peptidase/beta-lactamase superfamily"/>
    <property type="match status" value="1"/>
</dbReference>
<evidence type="ECO:0000259" key="4">
    <source>
        <dbReference type="Pfam" id="PF00905"/>
    </source>
</evidence>
<dbReference type="Gene3D" id="3.30.450.330">
    <property type="match status" value="1"/>
</dbReference>
<reference evidence="6 7" key="1">
    <citation type="submission" date="2017-09" db="EMBL/GenBank/DDBJ databases">
        <title>Depth-based differentiation of microbial function through sediment-hosted aquifers and enrichment of novel symbionts in the deep terrestrial subsurface.</title>
        <authorList>
            <person name="Probst A.J."/>
            <person name="Ladd B."/>
            <person name="Jarett J.K."/>
            <person name="Geller-Mcgrath D.E."/>
            <person name="Sieber C.M."/>
            <person name="Emerson J.B."/>
            <person name="Anantharaman K."/>
            <person name="Thomas B.C."/>
            <person name="Malmstrom R."/>
            <person name="Stieglmeier M."/>
            <person name="Klingl A."/>
            <person name="Woyke T."/>
            <person name="Ryan C.M."/>
            <person name="Banfield J.F."/>
        </authorList>
    </citation>
    <scope>NUCLEOTIDE SEQUENCE [LARGE SCALE GENOMIC DNA]</scope>
    <source>
        <strain evidence="6">CG10_big_fil_rev_8_21_14_0_10_31_9</strain>
    </source>
</reference>
<dbReference type="GO" id="GO:0005886">
    <property type="term" value="C:plasma membrane"/>
    <property type="evidence" value="ECO:0007669"/>
    <property type="project" value="TreeGrafter"/>
</dbReference>
<keyword evidence="3" id="KW-1133">Transmembrane helix</keyword>
<dbReference type="InterPro" id="IPR036138">
    <property type="entry name" value="PBP_dimer_sf"/>
</dbReference>
<protein>
    <recommendedName>
        <fullName evidence="8">Penicillin-binding protein 2</fullName>
    </recommendedName>
</protein>
<dbReference type="PANTHER" id="PTHR30627">
    <property type="entry name" value="PEPTIDOGLYCAN D,D-TRANSPEPTIDASE"/>
    <property type="match status" value="1"/>
</dbReference>
<dbReference type="InterPro" id="IPR050515">
    <property type="entry name" value="Beta-lactam/transpept"/>
</dbReference>
<evidence type="ECO:0000256" key="1">
    <source>
        <dbReference type="ARBA" id="ARBA00004370"/>
    </source>
</evidence>
<evidence type="ECO:0000259" key="5">
    <source>
        <dbReference type="Pfam" id="PF03717"/>
    </source>
</evidence>
<gene>
    <name evidence="6" type="ORF">COV23_00530</name>
</gene>
<comment type="subcellular location">
    <subcellularLocation>
        <location evidence="1">Membrane</location>
    </subcellularLocation>
</comment>
<accession>A0A2H0RD03</accession>
<organism evidence="6 7">
    <name type="scientific">Candidatus Wolfebacteria bacterium CG10_big_fil_rev_8_21_14_0_10_31_9</name>
    <dbReference type="NCBI Taxonomy" id="1975070"/>
    <lineage>
        <taxon>Bacteria</taxon>
        <taxon>Candidatus Wolfeibacteriota</taxon>
    </lineage>
</organism>
<dbReference type="SUPFAM" id="SSF56601">
    <property type="entry name" value="beta-lactamase/transpeptidase-like"/>
    <property type="match status" value="1"/>
</dbReference>
<dbReference type="InterPro" id="IPR005311">
    <property type="entry name" value="PBP_dimer"/>
</dbReference>
<name>A0A2H0RD03_9BACT</name>
<dbReference type="Gene3D" id="3.90.1310.10">
    <property type="entry name" value="Penicillin-binding protein 2a (Domain 2)"/>
    <property type="match status" value="1"/>
</dbReference>
<keyword evidence="2 3" id="KW-0472">Membrane</keyword>
<feature type="domain" description="Penicillin-binding protein dimerisation" evidence="5">
    <location>
        <begin position="58"/>
        <end position="209"/>
    </location>
</feature>
<dbReference type="InterPro" id="IPR001460">
    <property type="entry name" value="PCN-bd_Tpept"/>
</dbReference>
<evidence type="ECO:0000256" key="3">
    <source>
        <dbReference type="SAM" id="Phobius"/>
    </source>
</evidence>
<dbReference type="AlphaFoldDB" id="A0A2H0RD03"/>
<keyword evidence="3" id="KW-0812">Transmembrane</keyword>